<name>A0A9P5H3S8_9HYPO</name>
<feature type="region of interest" description="Disordered" evidence="1">
    <location>
        <begin position="129"/>
        <end position="149"/>
    </location>
</feature>
<reference evidence="2" key="1">
    <citation type="submission" date="2020-03" db="EMBL/GenBank/DDBJ databases">
        <title>Draft Genome Sequence of Cylindrodendrum hubeiense.</title>
        <authorList>
            <person name="Buettner E."/>
            <person name="Kellner H."/>
        </authorList>
    </citation>
    <scope>NUCLEOTIDE SEQUENCE</scope>
    <source>
        <strain evidence="2">IHI 201604</strain>
    </source>
</reference>
<feature type="region of interest" description="Disordered" evidence="1">
    <location>
        <begin position="68"/>
        <end position="106"/>
    </location>
</feature>
<accession>A0A9P5H3S8</accession>
<comment type="caution">
    <text evidence="2">The sequence shown here is derived from an EMBL/GenBank/DDBJ whole genome shotgun (WGS) entry which is preliminary data.</text>
</comment>
<feature type="region of interest" description="Disordered" evidence="1">
    <location>
        <begin position="212"/>
        <end position="244"/>
    </location>
</feature>
<keyword evidence="3" id="KW-1185">Reference proteome</keyword>
<evidence type="ECO:0000256" key="1">
    <source>
        <dbReference type="SAM" id="MobiDB-lite"/>
    </source>
</evidence>
<dbReference type="EMBL" id="JAANBB010000390">
    <property type="protein sequence ID" value="KAF7543111.1"/>
    <property type="molecule type" value="Genomic_DNA"/>
</dbReference>
<proteinExistence type="predicted"/>
<dbReference type="AlphaFoldDB" id="A0A9P5H3S8"/>
<evidence type="ECO:0000313" key="3">
    <source>
        <dbReference type="Proteomes" id="UP000722485"/>
    </source>
</evidence>
<feature type="compositionally biased region" description="Polar residues" evidence="1">
    <location>
        <begin position="234"/>
        <end position="244"/>
    </location>
</feature>
<feature type="region of interest" description="Disordered" evidence="1">
    <location>
        <begin position="1"/>
        <end position="56"/>
    </location>
</feature>
<feature type="compositionally biased region" description="Low complexity" evidence="1">
    <location>
        <begin position="74"/>
        <end position="83"/>
    </location>
</feature>
<feature type="compositionally biased region" description="Basic and acidic residues" evidence="1">
    <location>
        <begin position="1"/>
        <end position="11"/>
    </location>
</feature>
<feature type="compositionally biased region" description="Basic and acidic residues" evidence="1">
    <location>
        <begin position="224"/>
        <end position="233"/>
    </location>
</feature>
<organism evidence="2 3">
    <name type="scientific">Cylindrodendrum hubeiense</name>
    <dbReference type="NCBI Taxonomy" id="595255"/>
    <lineage>
        <taxon>Eukaryota</taxon>
        <taxon>Fungi</taxon>
        <taxon>Dikarya</taxon>
        <taxon>Ascomycota</taxon>
        <taxon>Pezizomycotina</taxon>
        <taxon>Sordariomycetes</taxon>
        <taxon>Hypocreomycetidae</taxon>
        <taxon>Hypocreales</taxon>
        <taxon>Nectriaceae</taxon>
        <taxon>Cylindrodendrum</taxon>
    </lineage>
</organism>
<gene>
    <name evidence="2" type="ORF">G7Z17_g11000</name>
</gene>
<feature type="compositionally biased region" description="Polar residues" evidence="1">
    <location>
        <begin position="14"/>
        <end position="27"/>
    </location>
</feature>
<dbReference type="Proteomes" id="UP000722485">
    <property type="component" value="Unassembled WGS sequence"/>
</dbReference>
<sequence>MKGSRAPRDRLIIQSINHQPVPSVQSISDRKQKAAPQALPSAVPQHPWWENSPTRPGLAAPFASRLPWPPYFPTSPQHQQHQQHSTHRTHRTQAGPQEVRPTQPRLPRRYHTVPVASYWALSQTRTAASPPRFASLSSTNIPRPDSRKKTLVGASPLAPPLRTILQLEAWHPQGLIDSHHFLRSTYQDLPRTPATHSTRTVLPGVRLAATPGGGSIASDPAIDEQTKSRDKPIQSHSINYQSRQGGRLLVRSSRHPLPVLRSTPSGTLRAALLCDSATLGSPLALSGFPDGLDPSSISLHPPSRISHSTPSLRPTWGPSRKPCRRSIHCFSFRRPPSAFRLSPVSAAALTLRS</sequence>
<evidence type="ECO:0000313" key="2">
    <source>
        <dbReference type="EMBL" id="KAF7543111.1"/>
    </source>
</evidence>
<protein>
    <submittedName>
        <fullName evidence="2">Uncharacterized protein</fullName>
    </submittedName>
</protein>